<dbReference type="OrthoDB" id="418911at2759"/>
<keyword evidence="2 3" id="KW-0802">TPR repeat</keyword>
<dbReference type="GeneID" id="26908692"/>
<evidence type="ECO:0000313" key="5">
    <source>
        <dbReference type="Proteomes" id="UP000037923"/>
    </source>
</evidence>
<dbReference type="RefSeq" id="XP_015653950.1">
    <property type="nucleotide sequence ID" value="XM_015807411.1"/>
</dbReference>
<comment type="caution">
    <text evidence="4">The sequence shown here is derived from an EMBL/GenBank/DDBJ whole genome shotgun (WGS) entry which is preliminary data.</text>
</comment>
<evidence type="ECO:0000256" key="3">
    <source>
        <dbReference type="PROSITE-ProRule" id="PRU00339"/>
    </source>
</evidence>
<dbReference type="InterPro" id="IPR013105">
    <property type="entry name" value="TPR_2"/>
</dbReference>
<dbReference type="InterPro" id="IPR019734">
    <property type="entry name" value="TPR_rpt"/>
</dbReference>
<evidence type="ECO:0000256" key="2">
    <source>
        <dbReference type="ARBA" id="ARBA00022803"/>
    </source>
</evidence>
<dbReference type="Gene3D" id="1.25.40.10">
    <property type="entry name" value="Tetratricopeptide repeat domain"/>
    <property type="match status" value="1"/>
</dbReference>
<dbReference type="VEuPathDB" id="TriTrypDB:LpyrH10_24_0480"/>
<dbReference type="Proteomes" id="UP000037923">
    <property type="component" value="Unassembled WGS sequence"/>
</dbReference>
<reference evidence="4 5" key="1">
    <citation type="submission" date="2015-07" db="EMBL/GenBank/DDBJ databases">
        <title>High-quality genome of monoxenous trypanosomatid Leptomonas pyrrhocoris.</title>
        <authorList>
            <person name="Flegontov P."/>
            <person name="Butenko A."/>
            <person name="Firsov S."/>
            <person name="Vlcek C."/>
            <person name="Logacheva M.D."/>
            <person name="Field M."/>
            <person name="Filatov D."/>
            <person name="Flegontova O."/>
            <person name="Gerasimov E."/>
            <person name="Jackson A.P."/>
            <person name="Kelly S."/>
            <person name="Opperdoes F."/>
            <person name="O'Reilly A."/>
            <person name="Votypka J."/>
            <person name="Yurchenko V."/>
            <person name="Lukes J."/>
        </authorList>
    </citation>
    <scope>NUCLEOTIDE SEQUENCE [LARGE SCALE GENOMIC DNA]</scope>
    <source>
        <strain evidence="4">H10</strain>
    </source>
</reference>
<dbReference type="PROSITE" id="PS50005">
    <property type="entry name" value="TPR"/>
    <property type="match status" value="1"/>
</dbReference>
<keyword evidence="1" id="KW-0677">Repeat</keyword>
<dbReference type="Pfam" id="PF07719">
    <property type="entry name" value="TPR_2"/>
    <property type="match status" value="1"/>
</dbReference>
<dbReference type="SUPFAM" id="SSF48452">
    <property type="entry name" value="TPR-like"/>
    <property type="match status" value="1"/>
</dbReference>
<proteinExistence type="predicted"/>
<accession>A0A0N0DS71</accession>
<evidence type="ECO:0000313" key="4">
    <source>
        <dbReference type="EMBL" id="KPA75511.1"/>
    </source>
</evidence>
<keyword evidence="5" id="KW-1185">Reference proteome</keyword>
<dbReference type="OMA" id="GFELWDR"/>
<organism evidence="4 5">
    <name type="scientific">Leptomonas pyrrhocoris</name>
    <name type="common">Firebug parasite</name>
    <dbReference type="NCBI Taxonomy" id="157538"/>
    <lineage>
        <taxon>Eukaryota</taxon>
        <taxon>Discoba</taxon>
        <taxon>Euglenozoa</taxon>
        <taxon>Kinetoplastea</taxon>
        <taxon>Metakinetoplastina</taxon>
        <taxon>Trypanosomatida</taxon>
        <taxon>Trypanosomatidae</taxon>
        <taxon>Leishmaniinae</taxon>
        <taxon>Leptomonas</taxon>
    </lineage>
</organism>
<dbReference type="AlphaFoldDB" id="A0A0N0DS71"/>
<protein>
    <submittedName>
        <fullName evidence="4">Uncharacterized protein</fullName>
    </submittedName>
</protein>
<sequence length="367" mass="39849">MSQTRKRTESLSKIYSKKPISEGYSLWDREYLLAAMRVFTFKAEGAPPFVLAVYLDALAEITLQMHDLEDAAEQFAIAAGKYQLIDQKVLADLMRFRVTEVSSSAEIALEQVKAYLEAQDPQRNGGGDAASAQTKSAFARVYSYLADLLLRSVEDDTSTGPGAAPRATDALVQARAAAELAVRLGWDRDHCGYVVLGDVYVAIGDYAKAKEAYSKALEKCPHYAKAIERQVGVLQQLARAAEERNDEAGHAAVNGELLQLLNRSLEVHPLANTFREKAFLLSEVEGDEAALAFVAASLEHPPQEEIDVIGSSAKETMTTLLKAKAAILADGDQLDAALEAANKALEVSPNDDEAQSIVRDIRESMAA</sequence>
<gene>
    <name evidence="4" type="ORF">ABB37_08408</name>
</gene>
<evidence type="ECO:0000256" key="1">
    <source>
        <dbReference type="ARBA" id="ARBA00022737"/>
    </source>
</evidence>
<name>A0A0N0DS71_LEPPY</name>
<feature type="repeat" description="TPR" evidence="3">
    <location>
        <begin position="190"/>
        <end position="223"/>
    </location>
</feature>
<dbReference type="EMBL" id="LGTL01000024">
    <property type="protein sequence ID" value="KPA75511.1"/>
    <property type="molecule type" value="Genomic_DNA"/>
</dbReference>
<dbReference type="InterPro" id="IPR011990">
    <property type="entry name" value="TPR-like_helical_dom_sf"/>
</dbReference>
<dbReference type="SMART" id="SM00028">
    <property type="entry name" value="TPR"/>
    <property type="match status" value="2"/>
</dbReference>